<dbReference type="Proteomes" id="UP000002430">
    <property type="component" value="Chromosome"/>
</dbReference>
<proteinExistence type="predicted"/>
<dbReference type="eggNOG" id="COG1366">
    <property type="taxonomic scope" value="Bacteria"/>
</dbReference>
<organism evidence="2 3">
    <name type="scientific">Lawsonia intracellularis (strain PHE/MN1-00)</name>
    <dbReference type="NCBI Taxonomy" id="363253"/>
    <lineage>
        <taxon>Bacteria</taxon>
        <taxon>Pseudomonadati</taxon>
        <taxon>Thermodesulfobacteriota</taxon>
        <taxon>Desulfovibrionia</taxon>
        <taxon>Desulfovibrionales</taxon>
        <taxon>Desulfovibrionaceae</taxon>
        <taxon>Lawsonia</taxon>
    </lineage>
</organism>
<sequence length="117" mass="13038">MSMAIKIIEHSPFCIVKIIDSLSIENAIAIQQELENIFVTSVTLGELVLDLSNVQNVDFSGIGGVIAALFFARAKGITVILYRPTKHIQEIMWKMQTNNLFPLILSEEELIIHALNS</sequence>
<name>Q1MS36_LAWIP</name>
<feature type="domain" description="STAS" evidence="1">
    <location>
        <begin position="3"/>
        <end position="92"/>
    </location>
</feature>
<gene>
    <name evidence="2" type="ordered locus">LI0133</name>
</gene>
<reference evidence="2 3" key="1">
    <citation type="submission" date="2005-11" db="EMBL/GenBank/DDBJ databases">
        <title>The complete genome sequence of Lawsonia intracellularis: the causative agent of proliferative enteropathy.</title>
        <authorList>
            <person name="Kaur K."/>
            <person name="Zhang Q."/>
            <person name="Beckler D."/>
            <person name="Munir S."/>
            <person name="Li L."/>
            <person name="Kinsley K."/>
            <person name="Herron L."/>
            <person name="Peterson A."/>
            <person name="May B."/>
            <person name="Singh S."/>
            <person name="Gebhart C."/>
            <person name="Kapur V."/>
        </authorList>
    </citation>
    <scope>NUCLEOTIDE SEQUENCE [LARGE SCALE GENOMIC DNA]</scope>
    <source>
        <strain evidence="2 3">PHE/MN1-00</strain>
    </source>
</reference>
<protein>
    <submittedName>
        <fullName evidence="2">NA</fullName>
    </submittedName>
</protein>
<evidence type="ECO:0000313" key="3">
    <source>
        <dbReference type="Proteomes" id="UP000002430"/>
    </source>
</evidence>
<dbReference type="HOGENOM" id="CLU_115403_7_1_7"/>
<dbReference type="InterPro" id="IPR036513">
    <property type="entry name" value="STAS_dom_sf"/>
</dbReference>
<dbReference type="PROSITE" id="PS50801">
    <property type="entry name" value="STAS"/>
    <property type="match status" value="1"/>
</dbReference>
<evidence type="ECO:0000259" key="1">
    <source>
        <dbReference type="PROSITE" id="PS50801"/>
    </source>
</evidence>
<dbReference type="InterPro" id="IPR002645">
    <property type="entry name" value="STAS_dom"/>
</dbReference>
<dbReference type="SUPFAM" id="SSF52091">
    <property type="entry name" value="SpoIIaa-like"/>
    <property type="match status" value="1"/>
</dbReference>
<dbReference type="STRING" id="363253.LI0133"/>
<accession>Q1MS36</accession>
<evidence type="ECO:0000313" key="2">
    <source>
        <dbReference type="EMBL" id="CAJ54189.1"/>
    </source>
</evidence>
<dbReference type="CDD" id="cd07043">
    <property type="entry name" value="STAS_anti-anti-sigma_factors"/>
    <property type="match status" value="1"/>
</dbReference>
<keyword evidence="3" id="KW-1185">Reference proteome</keyword>
<dbReference type="Pfam" id="PF01740">
    <property type="entry name" value="STAS"/>
    <property type="match status" value="1"/>
</dbReference>
<dbReference type="Gene3D" id="3.30.750.24">
    <property type="entry name" value="STAS domain"/>
    <property type="match status" value="1"/>
</dbReference>
<dbReference type="AlphaFoldDB" id="Q1MS36"/>
<dbReference type="EMBL" id="AM180252">
    <property type="protein sequence ID" value="CAJ54189.1"/>
    <property type="molecule type" value="Genomic_DNA"/>
</dbReference>
<dbReference type="KEGG" id="lip:LI0133"/>